<dbReference type="InterPro" id="IPR024079">
    <property type="entry name" value="MetalloPept_cat_dom_sf"/>
</dbReference>
<evidence type="ECO:0000313" key="13">
    <source>
        <dbReference type="RefSeq" id="XP_011086723.1"/>
    </source>
</evidence>
<dbReference type="Gene3D" id="3.40.390.10">
    <property type="entry name" value="Collagenase (Catalytic Domain)"/>
    <property type="match status" value="1"/>
</dbReference>
<dbReference type="RefSeq" id="XP_011086723.1">
    <property type="nucleotide sequence ID" value="XM_011088421.2"/>
</dbReference>
<dbReference type="FunFam" id="3.40.390.10:FF:000032">
    <property type="entry name" value="Probable thimet oligopeptidase"/>
    <property type="match status" value="1"/>
</dbReference>
<sequence>MEIERKRRERRNLIVLTGAAAVLAVAVNFAFTALNTHIKNRKKKVVPGSNVRINLSASEILRLADHIVAKSKEVHDTIASVPLDKVTYSNTILPLVELEAQQFPLIQSCAFPKLVSASEDIRKASTEAERRIDAHVSGCSKREDVYRVIKAFTARGDWMSSEVKRFAQYLVQDFERNGLNLTSTKREELQRLRAQIDELSMRYIRNLNDDNTFLLFHDMELVGLPPEFLKSLEKTENGKFKVVLRSHHVSPILELCKVGSTRKSVAVDYGRRCEVNLSVLEKLEVEDCLFKVLLGFPLNCKISIQLRHKLARLLGYSNYAEYAIDRRMAKSSTKVFEFLEKISGSLTESASKELSLLKEMKRKEEGQIPFGIEDLPYYVKKIKEQQFGLDFGVVKQYFPINLVLSGIFKICQDLFGLRFEEVVGAEVWHQDVQLFSVFDLSSGELMGYFYIDIYSREGKYGHTCVVSLQNGSWINSTRQIPVALLISQLQKEVDGRPGLLRFSEVVNLLHEFGHVVHHICNRAPFARFSGLRLDPDFVEIPSLLLEKWCYESSSLKLISGFHQDITKPIDDEMCKSLKRWWCSFSALKLKQEILYCLFDQIIHSSENVDMIGLFKHLHSKVMLGLPMLEGTNPASCFPRTAIGYEATCYSRIWSEVFAADIFAMKFRDDIFNQNAGMHLRNKVLAPGGAKDPLEILSDFLGREPSIQAFVDSKAHSV</sequence>
<keyword evidence="7 9" id="KW-0862">Zinc</keyword>
<dbReference type="GO" id="GO:0006508">
    <property type="term" value="P:proteolysis"/>
    <property type="evidence" value="ECO:0007669"/>
    <property type="project" value="UniProtKB-KW"/>
</dbReference>
<evidence type="ECO:0000256" key="9">
    <source>
        <dbReference type="RuleBase" id="RU003435"/>
    </source>
</evidence>
<name>A0A6I9TLK0_SESIN</name>
<evidence type="ECO:0000256" key="2">
    <source>
        <dbReference type="ARBA" id="ARBA00006040"/>
    </source>
</evidence>
<dbReference type="InterPro" id="IPR001567">
    <property type="entry name" value="Pept_M3A_M3B_dom"/>
</dbReference>
<dbReference type="Proteomes" id="UP000504604">
    <property type="component" value="Linkage group LG8"/>
</dbReference>
<dbReference type="FunFam" id="1.20.1050.40:FF:000001">
    <property type="entry name" value="Thimet oligopeptidase 1"/>
    <property type="match status" value="1"/>
</dbReference>
<feature type="domain" description="Peptidase M3A/M3B catalytic" evidence="11">
    <location>
        <begin position="304"/>
        <end position="712"/>
    </location>
</feature>
<dbReference type="CDD" id="cd06455">
    <property type="entry name" value="M3A_TOP"/>
    <property type="match status" value="1"/>
</dbReference>
<keyword evidence="4 9" id="KW-0645">Protease</keyword>
<keyword evidence="10" id="KW-0472">Membrane</keyword>
<evidence type="ECO:0000313" key="12">
    <source>
        <dbReference type="Proteomes" id="UP000504604"/>
    </source>
</evidence>
<dbReference type="InParanoid" id="A0A6I9TLK0"/>
<evidence type="ECO:0000259" key="11">
    <source>
        <dbReference type="Pfam" id="PF01432"/>
    </source>
</evidence>
<feature type="transmembrane region" description="Helical" evidence="10">
    <location>
        <begin position="12"/>
        <end position="34"/>
    </location>
</feature>
<keyword evidence="12" id="KW-1185">Reference proteome</keyword>
<dbReference type="AlphaFoldDB" id="A0A6I9TLK0"/>
<proteinExistence type="inferred from homology"/>
<dbReference type="OrthoDB" id="534666at2759"/>
<keyword evidence="5 9" id="KW-0479">Metal-binding</keyword>
<gene>
    <name evidence="13" type="primary">LOC105168364</name>
</gene>
<evidence type="ECO:0000256" key="5">
    <source>
        <dbReference type="ARBA" id="ARBA00022723"/>
    </source>
</evidence>
<keyword evidence="8 9" id="KW-0482">Metalloprotease</keyword>
<comment type="similarity">
    <text evidence="2 9">Belongs to the peptidase M3 family.</text>
</comment>
<dbReference type="GO" id="GO:0005737">
    <property type="term" value="C:cytoplasm"/>
    <property type="evidence" value="ECO:0007669"/>
    <property type="project" value="UniProtKB-SubCell"/>
</dbReference>
<evidence type="ECO:0000256" key="3">
    <source>
        <dbReference type="ARBA" id="ARBA00022490"/>
    </source>
</evidence>
<dbReference type="InterPro" id="IPR024080">
    <property type="entry name" value="Neurolysin/TOP_N"/>
</dbReference>
<reference evidence="13" key="1">
    <citation type="submission" date="2025-08" db="UniProtKB">
        <authorList>
            <consortium name="RefSeq"/>
        </authorList>
    </citation>
    <scope>IDENTIFICATION</scope>
</reference>
<dbReference type="Gene3D" id="1.20.1050.40">
    <property type="entry name" value="Endopeptidase. Chain P, domain 1"/>
    <property type="match status" value="1"/>
</dbReference>
<dbReference type="PANTHER" id="PTHR11804:SF82">
    <property type="entry name" value="THIMET OLIGOPEPTIDASE-RELATED"/>
    <property type="match status" value="1"/>
</dbReference>
<dbReference type="FunCoup" id="A0A6I9TLK0">
    <property type="interactions" value="2821"/>
</dbReference>
<dbReference type="GO" id="GO:0004222">
    <property type="term" value="F:metalloendopeptidase activity"/>
    <property type="evidence" value="ECO:0007669"/>
    <property type="project" value="InterPro"/>
</dbReference>
<comment type="cofactor">
    <cofactor evidence="9">
        <name>Zn(2+)</name>
        <dbReference type="ChEBI" id="CHEBI:29105"/>
    </cofactor>
    <text evidence="9">Binds 1 zinc ion.</text>
</comment>
<dbReference type="GO" id="GO:0046872">
    <property type="term" value="F:metal ion binding"/>
    <property type="evidence" value="ECO:0007669"/>
    <property type="project" value="UniProtKB-UniRule"/>
</dbReference>
<dbReference type="Pfam" id="PF01432">
    <property type="entry name" value="Peptidase_M3"/>
    <property type="match status" value="1"/>
</dbReference>
<keyword evidence="3" id="KW-0963">Cytoplasm</keyword>
<dbReference type="Gene3D" id="1.10.1370.10">
    <property type="entry name" value="Neurolysin, domain 3"/>
    <property type="match status" value="1"/>
</dbReference>
<dbReference type="PANTHER" id="PTHR11804">
    <property type="entry name" value="PROTEASE M3 THIMET OLIGOPEPTIDASE-RELATED"/>
    <property type="match status" value="1"/>
</dbReference>
<dbReference type="KEGG" id="sind:105168364"/>
<keyword evidence="10" id="KW-1133">Transmembrane helix</keyword>
<evidence type="ECO:0000256" key="8">
    <source>
        <dbReference type="ARBA" id="ARBA00023049"/>
    </source>
</evidence>
<comment type="subcellular location">
    <subcellularLocation>
        <location evidence="1">Cytoplasm</location>
    </subcellularLocation>
</comment>
<evidence type="ECO:0000256" key="4">
    <source>
        <dbReference type="ARBA" id="ARBA00022670"/>
    </source>
</evidence>
<keyword evidence="6 9" id="KW-0378">Hydrolase</keyword>
<dbReference type="InterPro" id="IPR045090">
    <property type="entry name" value="Pept_M3A_M3B"/>
</dbReference>
<dbReference type="InterPro" id="IPR024077">
    <property type="entry name" value="Neurolysin/TOP_dom2"/>
</dbReference>
<evidence type="ECO:0000256" key="10">
    <source>
        <dbReference type="SAM" id="Phobius"/>
    </source>
</evidence>
<accession>A0A6I9TLK0</accession>
<evidence type="ECO:0000256" key="1">
    <source>
        <dbReference type="ARBA" id="ARBA00004496"/>
    </source>
</evidence>
<dbReference type="GeneID" id="105168364"/>
<keyword evidence="10" id="KW-0812">Transmembrane</keyword>
<evidence type="ECO:0000256" key="6">
    <source>
        <dbReference type="ARBA" id="ARBA00022801"/>
    </source>
</evidence>
<dbReference type="SUPFAM" id="SSF55486">
    <property type="entry name" value="Metalloproteases ('zincins'), catalytic domain"/>
    <property type="match status" value="1"/>
</dbReference>
<protein>
    <submittedName>
        <fullName evidence="13">Probable thimet oligopeptidase isoform X1</fullName>
    </submittedName>
</protein>
<organism evidence="12 13">
    <name type="scientific">Sesamum indicum</name>
    <name type="common">Oriental sesame</name>
    <name type="synonym">Sesamum orientale</name>
    <dbReference type="NCBI Taxonomy" id="4182"/>
    <lineage>
        <taxon>Eukaryota</taxon>
        <taxon>Viridiplantae</taxon>
        <taxon>Streptophyta</taxon>
        <taxon>Embryophyta</taxon>
        <taxon>Tracheophyta</taxon>
        <taxon>Spermatophyta</taxon>
        <taxon>Magnoliopsida</taxon>
        <taxon>eudicotyledons</taxon>
        <taxon>Gunneridae</taxon>
        <taxon>Pentapetalae</taxon>
        <taxon>asterids</taxon>
        <taxon>lamiids</taxon>
        <taxon>Lamiales</taxon>
        <taxon>Pedaliaceae</taxon>
        <taxon>Sesamum</taxon>
    </lineage>
</organism>
<evidence type="ECO:0000256" key="7">
    <source>
        <dbReference type="ARBA" id="ARBA00022833"/>
    </source>
</evidence>
<dbReference type="GO" id="GO:0006518">
    <property type="term" value="P:peptide metabolic process"/>
    <property type="evidence" value="ECO:0007669"/>
    <property type="project" value="TreeGrafter"/>
</dbReference>